<evidence type="ECO:0000256" key="4">
    <source>
        <dbReference type="ARBA" id="ARBA00022989"/>
    </source>
</evidence>
<organism evidence="7 8">
    <name type="scientific">Melittangium boletus DSM 14713</name>
    <dbReference type="NCBI Taxonomy" id="1294270"/>
    <lineage>
        <taxon>Bacteria</taxon>
        <taxon>Pseudomonadati</taxon>
        <taxon>Myxococcota</taxon>
        <taxon>Myxococcia</taxon>
        <taxon>Myxococcales</taxon>
        <taxon>Cystobacterineae</taxon>
        <taxon>Archangiaceae</taxon>
        <taxon>Melittangium</taxon>
    </lineage>
</organism>
<keyword evidence="8" id="KW-1185">Reference proteome</keyword>
<feature type="transmembrane region" description="Helical" evidence="6">
    <location>
        <begin position="493"/>
        <end position="512"/>
    </location>
</feature>
<feature type="transmembrane region" description="Helical" evidence="6">
    <location>
        <begin position="57"/>
        <end position="77"/>
    </location>
</feature>
<feature type="transmembrane region" description="Helical" evidence="6">
    <location>
        <begin position="350"/>
        <end position="371"/>
    </location>
</feature>
<dbReference type="EMBL" id="CP022163">
    <property type="protein sequence ID" value="ATB30892.1"/>
    <property type="molecule type" value="Genomic_DNA"/>
</dbReference>
<dbReference type="GO" id="GO:0016020">
    <property type="term" value="C:membrane"/>
    <property type="evidence" value="ECO:0007669"/>
    <property type="project" value="UniProtKB-SubCell"/>
</dbReference>
<evidence type="ECO:0000256" key="2">
    <source>
        <dbReference type="ARBA" id="ARBA00022448"/>
    </source>
</evidence>
<dbReference type="OrthoDB" id="5380634at2"/>
<dbReference type="InterPro" id="IPR004813">
    <property type="entry name" value="OPT"/>
</dbReference>
<dbReference type="GO" id="GO:0035673">
    <property type="term" value="F:oligopeptide transmembrane transporter activity"/>
    <property type="evidence" value="ECO:0007669"/>
    <property type="project" value="InterPro"/>
</dbReference>
<proteinExistence type="predicted"/>
<dbReference type="Proteomes" id="UP000217289">
    <property type="component" value="Chromosome"/>
</dbReference>
<feature type="transmembrane region" description="Helical" evidence="6">
    <location>
        <begin position="436"/>
        <end position="458"/>
    </location>
</feature>
<feature type="transmembrane region" description="Helical" evidence="6">
    <location>
        <begin position="125"/>
        <end position="144"/>
    </location>
</feature>
<dbReference type="PANTHER" id="PTHR31645:SF0">
    <property type="entry name" value="OLIGOPEPTIDE TRANSPORTER YGL114W-RELATED"/>
    <property type="match status" value="1"/>
</dbReference>
<dbReference type="KEGG" id="mbd:MEBOL_004354"/>
<sequence>MSEGRMEPVEEVSRAPFQVMASVAARAEWTTRALVMGGALGALLAVTNVYTGLKTGFWESGCVLSALLAFGGLSALGRRSAPPSLLETNLSQTTAVSVGAMPASAGLLGTVPALALMGMQPSSGAVAAWGLGLGTLGVLFAFALRRRLLEDEALPFPTGVATAELISALHTVDSAYATRTRGLWRSGLVSALVVWLKDARGLIPPASLLPATVRVGGLGADSLMLGVGWSPMLLGIGSLVGLQTGLSLVLGGLLGWCGLAPWLVHTGRVAAGDLSSWLLLPGVGLMVGASIASLLPLVRSLPSMVGDMRGLGAGRGGGWESTAGRWVIRGVVPLALVALVWGAPSFGLGPVHLVLALALAFPLCSVCARATGQSDLAPMSSVGQLTQVGFGVVAPGQLGLNVAASGVVSGAASHTSASLWSFQAGRRLGASVSRQFLAQLAGLSLGAAVAVPSFFLLVSTHGLGTPALPAPTAQQFKVFAELTSRGLEGLPPGSARALGLGLVLGVVLSAVARARLARVLPSAVALGLGMILPPFMSVTICLGAVLTFAVGRLKPSAAPSMQAVGMGAILGESALGVLIAALISLGVIAPG</sequence>
<evidence type="ECO:0000256" key="6">
    <source>
        <dbReference type="SAM" id="Phobius"/>
    </source>
</evidence>
<feature type="transmembrane region" description="Helical" evidence="6">
    <location>
        <begin position="563"/>
        <end position="589"/>
    </location>
</feature>
<evidence type="ECO:0000313" key="7">
    <source>
        <dbReference type="EMBL" id="ATB30892.1"/>
    </source>
</evidence>
<accession>A0A250II88</accession>
<reference evidence="7 8" key="1">
    <citation type="submission" date="2017-06" db="EMBL/GenBank/DDBJ databases">
        <authorList>
            <person name="Kim H.J."/>
            <person name="Triplett B.A."/>
        </authorList>
    </citation>
    <scope>NUCLEOTIDE SEQUENCE [LARGE SCALE GENOMIC DNA]</scope>
    <source>
        <strain evidence="7 8">DSM 14713</strain>
    </source>
</reference>
<dbReference type="PANTHER" id="PTHR31645">
    <property type="entry name" value="OLIGOPEPTIDE TRANSPORTER YGL114W-RELATED"/>
    <property type="match status" value="1"/>
</dbReference>
<feature type="transmembrane region" description="Helical" evidence="6">
    <location>
        <begin position="524"/>
        <end position="551"/>
    </location>
</feature>
<dbReference type="RefSeq" id="WP_095979292.1">
    <property type="nucleotide sequence ID" value="NZ_CP022163.1"/>
</dbReference>
<evidence type="ECO:0000256" key="1">
    <source>
        <dbReference type="ARBA" id="ARBA00004141"/>
    </source>
</evidence>
<protein>
    <recommendedName>
        <fullName evidence="9">Peptide transporter</fullName>
    </recommendedName>
</protein>
<evidence type="ECO:0000256" key="5">
    <source>
        <dbReference type="ARBA" id="ARBA00023136"/>
    </source>
</evidence>
<feature type="transmembrane region" description="Helical" evidence="6">
    <location>
        <begin position="33"/>
        <end position="51"/>
    </location>
</feature>
<evidence type="ECO:0000256" key="3">
    <source>
        <dbReference type="ARBA" id="ARBA00022692"/>
    </source>
</evidence>
<feature type="transmembrane region" description="Helical" evidence="6">
    <location>
        <begin position="276"/>
        <end position="298"/>
    </location>
</feature>
<gene>
    <name evidence="7" type="ORF">MEBOL_004354</name>
</gene>
<evidence type="ECO:0008006" key="9">
    <source>
        <dbReference type="Google" id="ProtNLM"/>
    </source>
</evidence>
<keyword evidence="3 6" id="KW-0812">Transmembrane</keyword>
<dbReference type="AlphaFoldDB" id="A0A250II88"/>
<comment type="subcellular location">
    <subcellularLocation>
        <location evidence="1">Membrane</location>
        <topology evidence="1">Multi-pass membrane protein</topology>
    </subcellularLocation>
</comment>
<keyword evidence="5 6" id="KW-0472">Membrane</keyword>
<feature type="transmembrane region" description="Helical" evidence="6">
    <location>
        <begin position="232"/>
        <end position="256"/>
    </location>
</feature>
<dbReference type="Pfam" id="PF03169">
    <property type="entry name" value="OPT"/>
    <property type="match status" value="1"/>
</dbReference>
<dbReference type="InterPro" id="IPR045035">
    <property type="entry name" value="YSL-like"/>
</dbReference>
<keyword evidence="4 6" id="KW-1133">Transmembrane helix</keyword>
<evidence type="ECO:0000313" key="8">
    <source>
        <dbReference type="Proteomes" id="UP000217289"/>
    </source>
</evidence>
<name>A0A250II88_9BACT</name>
<feature type="transmembrane region" description="Helical" evidence="6">
    <location>
        <begin position="98"/>
        <end position="119"/>
    </location>
</feature>
<keyword evidence="2" id="KW-0813">Transport</keyword>